<sequence>MAASIQSVVRAACRVTPAIFQRTRRIQTIQNGVRVLFVAPVVRQFFNSAKLTSDADKTGAAEALESHSRYKDTPWKYLESEEYIERYGSKPIWSDYRRNHKGGIPPQKTRKTCINVDLLQQFISPHTGMVYDSTRTGVCMKQQKLLNKAIEMARDHGFIPTQLPTVDYSEEDFSNAHGAVRRTPAPPSYTYDEPWYAWYGDIEPDERELARVKKIYKPYLK</sequence>
<dbReference type="GO" id="GO:0003735">
    <property type="term" value="F:structural constituent of ribosome"/>
    <property type="evidence" value="ECO:0007669"/>
    <property type="project" value="InterPro"/>
</dbReference>
<keyword evidence="4" id="KW-0809">Transit peptide</keyword>
<dbReference type="InterPro" id="IPR036870">
    <property type="entry name" value="Ribosomal_bS18_sf"/>
</dbReference>
<dbReference type="GO" id="GO:0005840">
    <property type="term" value="C:ribosome"/>
    <property type="evidence" value="ECO:0007669"/>
    <property type="project" value="UniProtKB-KW"/>
</dbReference>
<keyword evidence="5 11" id="KW-0689">Ribosomal protein</keyword>
<keyword evidence="12" id="KW-1185">Reference proteome</keyword>
<evidence type="ECO:0000256" key="2">
    <source>
        <dbReference type="ARBA" id="ARBA00006136"/>
    </source>
</evidence>
<evidence type="ECO:0000256" key="1">
    <source>
        <dbReference type="ARBA" id="ARBA00004173"/>
    </source>
</evidence>
<comment type="subcellular location">
    <subcellularLocation>
        <location evidence="1">Mitochondrion</location>
    </subcellularLocation>
</comment>
<dbReference type="OrthoDB" id="21463at2759"/>
<keyword evidence="6" id="KW-0496">Mitochondrion</keyword>
<evidence type="ECO:0000256" key="7">
    <source>
        <dbReference type="ARBA" id="ARBA00023274"/>
    </source>
</evidence>
<evidence type="ECO:0000256" key="5">
    <source>
        <dbReference type="ARBA" id="ARBA00022980"/>
    </source>
</evidence>
<evidence type="ECO:0000256" key="6">
    <source>
        <dbReference type="ARBA" id="ARBA00023128"/>
    </source>
</evidence>
<organism evidence="11 12">
    <name type="scientific">Bagarius yarrelli</name>
    <name type="common">Goonch</name>
    <name type="synonym">Bagrus yarrelli</name>
    <dbReference type="NCBI Taxonomy" id="175774"/>
    <lineage>
        <taxon>Eukaryota</taxon>
        <taxon>Metazoa</taxon>
        <taxon>Chordata</taxon>
        <taxon>Craniata</taxon>
        <taxon>Vertebrata</taxon>
        <taxon>Euteleostomi</taxon>
        <taxon>Actinopterygii</taxon>
        <taxon>Neopterygii</taxon>
        <taxon>Teleostei</taxon>
        <taxon>Ostariophysi</taxon>
        <taxon>Siluriformes</taxon>
        <taxon>Sisoridae</taxon>
        <taxon>Sisorinae</taxon>
        <taxon>Bagarius</taxon>
    </lineage>
</organism>
<dbReference type="Gene3D" id="4.10.640.10">
    <property type="entry name" value="Ribosomal protein S18"/>
    <property type="match status" value="1"/>
</dbReference>
<comment type="caution">
    <text evidence="11">The sequence shown here is derived from an EMBL/GenBank/DDBJ whole genome shotgun (WGS) entry which is preliminary data.</text>
</comment>
<dbReference type="PANTHER" id="PTHR13329">
    <property type="entry name" value="MITOCHONDRIAL RIBOSOMAL PROTEIN S18B"/>
    <property type="match status" value="1"/>
</dbReference>
<dbReference type="Proteomes" id="UP000319801">
    <property type="component" value="Unassembled WGS sequence"/>
</dbReference>
<accession>A0A556TNW5</accession>
<evidence type="ECO:0000313" key="11">
    <source>
        <dbReference type="EMBL" id="TSK28224.1"/>
    </source>
</evidence>
<dbReference type="GO" id="GO:0032543">
    <property type="term" value="P:mitochondrial translation"/>
    <property type="evidence" value="ECO:0007669"/>
    <property type="project" value="InterPro"/>
</dbReference>
<evidence type="ECO:0000256" key="10">
    <source>
        <dbReference type="ARBA" id="ARBA00035515"/>
    </source>
</evidence>
<keyword evidence="7" id="KW-0687">Ribonucleoprotein</keyword>
<keyword evidence="3" id="KW-0597">Phosphoprotein</keyword>
<protein>
    <recommendedName>
        <fullName evidence="9">Small ribosomal subunit protein mS40</fullName>
    </recommendedName>
    <alternativeName>
        <fullName evidence="8">28S ribosomal protein S18-2, mitochondrial</fullName>
    </alternativeName>
    <alternativeName>
        <fullName evidence="10">28S ribosomal protein S18b, mitochondrial</fullName>
    </alternativeName>
</protein>
<evidence type="ECO:0000313" key="12">
    <source>
        <dbReference type="Proteomes" id="UP000319801"/>
    </source>
</evidence>
<dbReference type="SUPFAM" id="SSF46911">
    <property type="entry name" value="Ribosomal protein S18"/>
    <property type="match status" value="1"/>
</dbReference>
<evidence type="ECO:0000256" key="4">
    <source>
        <dbReference type="ARBA" id="ARBA00022946"/>
    </source>
</evidence>
<evidence type="ECO:0000256" key="8">
    <source>
        <dbReference type="ARBA" id="ARBA00032055"/>
    </source>
</evidence>
<dbReference type="PANTHER" id="PTHR13329:SF2">
    <property type="entry name" value="SMALL RIBOSOMAL SUBUNIT PROTEIN MS40"/>
    <property type="match status" value="1"/>
</dbReference>
<dbReference type="InterPro" id="IPR001648">
    <property type="entry name" value="Ribosomal_bS18"/>
</dbReference>
<dbReference type="AlphaFoldDB" id="A0A556TNW5"/>
<reference evidence="11 12" key="1">
    <citation type="journal article" date="2019" name="Genome Biol. Evol.">
        <title>Whole-Genome Sequencing of the Giant Devil Catfish, Bagarius yarrelli.</title>
        <authorList>
            <person name="Jiang W."/>
            <person name="Lv Y."/>
            <person name="Cheng L."/>
            <person name="Yang K."/>
            <person name="Chao B."/>
            <person name="Wang X."/>
            <person name="Li Y."/>
            <person name="Pan X."/>
            <person name="You X."/>
            <person name="Zhang Y."/>
            <person name="Yang J."/>
            <person name="Li J."/>
            <person name="Zhang X."/>
            <person name="Liu S."/>
            <person name="Sun C."/>
            <person name="Yang J."/>
            <person name="Shi Q."/>
        </authorList>
    </citation>
    <scope>NUCLEOTIDE SEQUENCE [LARGE SCALE GENOMIC DNA]</scope>
    <source>
        <strain evidence="11">JWS20170419001</strain>
        <tissue evidence="11">Muscle</tissue>
    </source>
</reference>
<dbReference type="GO" id="GO:0005739">
    <property type="term" value="C:mitochondrion"/>
    <property type="evidence" value="ECO:0007669"/>
    <property type="project" value="UniProtKB-SubCell"/>
</dbReference>
<dbReference type="GO" id="GO:1990904">
    <property type="term" value="C:ribonucleoprotein complex"/>
    <property type="evidence" value="ECO:0007669"/>
    <property type="project" value="UniProtKB-KW"/>
</dbReference>
<comment type="similarity">
    <text evidence="2">Belongs to the bacterial ribosomal protein bS18 family. Mitochondrion-specific ribosomal protein mS40 subfamily.</text>
</comment>
<proteinExistence type="inferred from homology"/>
<dbReference type="EMBL" id="VCAZ01000008">
    <property type="protein sequence ID" value="TSK28224.1"/>
    <property type="molecule type" value="Genomic_DNA"/>
</dbReference>
<evidence type="ECO:0000256" key="9">
    <source>
        <dbReference type="ARBA" id="ARBA00035130"/>
    </source>
</evidence>
<evidence type="ECO:0000256" key="3">
    <source>
        <dbReference type="ARBA" id="ARBA00022553"/>
    </source>
</evidence>
<dbReference type="Pfam" id="PF01084">
    <property type="entry name" value="Ribosomal_S18"/>
    <property type="match status" value="1"/>
</dbReference>
<gene>
    <name evidence="11" type="ORF">Baya_2411</name>
</gene>
<dbReference type="InterPro" id="IPR040054">
    <property type="entry name" value="MRPS18B"/>
</dbReference>
<name>A0A556TNW5_BAGYA</name>